<dbReference type="PhylomeDB" id="A0A0G4FTY5"/>
<dbReference type="PROSITE" id="PS50222">
    <property type="entry name" value="EF_HAND_2"/>
    <property type="match status" value="1"/>
</dbReference>
<name>A0A0G4FTY5_VITBC</name>
<feature type="signal peptide" evidence="2">
    <location>
        <begin position="1"/>
        <end position="23"/>
    </location>
</feature>
<organism evidence="4 5">
    <name type="scientific">Vitrella brassicaformis (strain CCMP3155)</name>
    <dbReference type="NCBI Taxonomy" id="1169540"/>
    <lineage>
        <taxon>Eukaryota</taxon>
        <taxon>Sar</taxon>
        <taxon>Alveolata</taxon>
        <taxon>Colpodellida</taxon>
        <taxon>Vitrellaceae</taxon>
        <taxon>Vitrella</taxon>
    </lineage>
</organism>
<dbReference type="PROSITE" id="PS00018">
    <property type="entry name" value="EF_HAND_1"/>
    <property type="match status" value="2"/>
</dbReference>
<reference evidence="4 5" key="1">
    <citation type="submission" date="2014-11" db="EMBL/GenBank/DDBJ databases">
        <authorList>
            <person name="Zhu J."/>
            <person name="Qi W."/>
            <person name="Song R."/>
        </authorList>
    </citation>
    <scope>NUCLEOTIDE SEQUENCE [LARGE SCALE GENOMIC DNA]</scope>
</reference>
<accession>A0A0G4FTY5</accession>
<keyword evidence="5" id="KW-1185">Reference proteome</keyword>
<dbReference type="GO" id="GO:0005509">
    <property type="term" value="F:calcium ion binding"/>
    <property type="evidence" value="ECO:0007669"/>
    <property type="project" value="InterPro"/>
</dbReference>
<dbReference type="EMBL" id="CDMY01000499">
    <property type="protein sequence ID" value="CEM17939.1"/>
    <property type="molecule type" value="Genomic_DNA"/>
</dbReference>
<gene>
    <name evidence="4" type="ORF">Vbra_16146</name>
</gene>
<evidence type="ECO:0000259" key="3">
    <source>
        <dbReference type="PROSITE" id="PS50222"/>
    </source>
</evidence>
<proteinExistence type="predicted"/>
<evidence type="ECO:0000313" key="4">
    <source>
        <dbReference type="EMBL" id="CEM17939.1"/>
    </source>
</evidence>
<dbReference type="VEuPathDB" id="CryptoDB:Vbra_16146"/>
<sequence>MLVLRRLLVTVCVLLLGTSIASGQSDGSGKKDSVGRELSSDELEEYKKDFIDFDLNADGHIDAQEIRIAFKNDIHPRELYQFFFDVDQDDSGTVTMEEYIDYAITVEG</sequence>
<dbReference type="Proteomes" id="UP000041254">
    <property type="component" value="Unassembled WGS sequence"/>
</dbReference>
<keyword evidence="2" id="KW-0732">Signal</keyword>
<feature type="domain" description="EF-hand" evidence="3">
    <location>
        <begin position="41"/>
        <end position="76"/>
    </location>
</feature>
<dbReference type="InterPro" id="IPR002048">
    <property type="entry name" value="EF_hand_dom"/>
</dbReference>
<keyword evidence="1" id="KW-0106">Calcium</keyword>
<dbReference type="OMA" id="IAFKNDI"/>
<dbReference type="SMART" id="SM00054">
    <property type="entry name" value="EFh"/>
    <property type="match status" value="2"/>
</dbReference>
<dbReference type="InterPro" id="IPR018247">
    <property type="entry name" value="EF_Hand_1_Ca_BS"/>
</dbReference>
<dbReference type="OrthoDB" id="10263155at2759"/>
<dbReference type="InterPro" id="IPR011992">
    <property type="entry name" value="EF-hand-dom_pair"/>
</dbReference>
<dbReference type="InParanoid" id="A0A0G4FTY5"/>
<dbReference type="Gene3D" id="1.10.238.10">
    <property type="entry name" value="EF-hand"/>
    <property type="match status" value="1"/>
</dbReference>
<evidence type="ECO:0000313" key="5">
    <source>
        <dbReference type="Proteomes" id="UP000041254"/>
    </source>
</evidence>
<protein>
    <recommendedName>
        <fullName evidence="3">EF-hand domain-containing protein</fullName>
    </recommendedName>
</protein>
<dbReference type="AlphaFoldDB" id="A0A0G4FTY5"/>
<evidence type="ECO:0000256" key="2">
    <source>
        <dbReference type="SAM" id="SignalP"/>
    </source>
</evidence>
<dbReference type="SUPFAM" id="SSF47473">
    <property type="entry name" value="EF-hand"/>
    <property type="match status" value="1"/>
</dbReference>
<feature type="chain" id="PRO_5005189057" description="EF-hand domain-containing protein" evidence="2">
    <location>
        <begin position="24"/>
        <end position="108"/>
    </location>
</feature>
<evidence type="ECO:0000256" key="1">
    <source>
        <dbReference type="ARBA" id="ARBA00022837"/>
    </source>
</evidence>